<dbReference type="InterPro" id="IPR012292">
    <property type="entry name" value="Globin/Proto"/>
</dbReference>
<evidence type="ECO:0000313" key="5">
    <source>
        <dbReference type="EMBL" id="MFC7385460.1"/>
    </source>
</evidence>
<protein>
    <submittedName>
        <fullName evidence="5">Group II truncated hemoglobin</fullName>
    </submittedName>
</protein>
<keyword evidence="3" id="KW-0479">Metal-binding</keyword>
<dbReference type="Pfam" id="PF01152">
    <property type="entry name" value="Bac_globin"/>
    <property type="match status" value="1"/>
</dbReference>
<dbReference type="Proteomes" id="UP001596496">
    <property type="component" value="Unassembled WGS sequence"/>
</dbReference>
<dbReference type="InterPro" id="IPR001486">
    <property type="entry name" value="Hemoglobin_trunc"/>
</dbReference>
<name>A0ABW2PB53_9ACTN</name>
<keyword evidence="4" id="KW-0408">Iron</keyword>
<keyword evidence="2" id="KW-0349">Heme</keyword>
<accession>A0ABW2PB53</accession>
<comment type="caution">
    <text evidence="5">The sequence shown here is derived from an EMBL/GenBank/DDBJ whole genome shotgun (WGS) entry which is preliminary data.</text>
</comment>
<dbReference type="RefSeq" id="WP_380829389.1">
    <property type="nucleotide sequence ID" value="NZ_JBHTCG010000018.1"/>
</dbReference>
<reference evidence="6" key="1">
    <citation type="journal article" date="2019" name="Int. J. Syst. Evol. Microbiol.">
        <title>The Global Catalogue of Microorganisms (GCM) 10K type strain sequencing project: providing services to taxonomists for standard genome sequencing and annotation.</title>
        <authorList>
            <consortium name="The Broad Institute Genomics Platform"/>
            <consortium name="The Broad Institute Genome Sequencing Center for Infectious Disease"/>
            <person name="Wu L."/>
            <person name="Ma J."/>
        </authorList>
    </citation>
    <scope>NUCLEOTIDE SEQUENCE [LARGE SCALE GENOMIC DNA]</scope>
    <source>
        <strain evidence="6">CECT 7649</strain>
    </source>
</reference>
<evidence type="ECO:0000313" key="6">
    <source>
        <dbReference type="Proteomes" id="UP001596496"/>
    </source>
</evidence>
<dbReference type="EMBL" id="JBHTCG010000018">
    <property type="protein sequence ID" value="MFC7385460.1"/>
    <property type="molecule type" value="Genomic_DNA"/>
</dbReference>
<dbReference type="SUPFAM" id="SSF46458">
    <property type="entry name" value="Globin-like"/>
    <property type="match status" value="1"/>
</dbReference>
<evidence type="ECO:0000256" key="1">
    <source>
        <dbReference type="ARBA" id="ARBA00022448"/>
    </source>
</evidence>
<dbReference type="InterPro" id="IPR009050">
    <property type="entry name" value="Globin-like_sf"/>
</dbReference>
<dbReference type="CDD" id="cd14775">
    <property type="entry name" value="TrHb2_O-like"/>
    <property type="match status" value="1"/>
</dbReference>
<keyword evidence="1" id="KW-0813">Transport</keyword>
<sequence length="146" mass="16304">MISLFEHAGGWQGLRRFIDVFYTSVLADPLLHPLFGQGRPEHVTHLTAFTAETFGGPDDFTANMGGFPHIIAVHRGLKITEEQRSRFVELYMAAADTAGLPADAPFREALRSHVEFGSRVALQNSHAETDDALHPLREVPLWTWPE</sequence>
<evidence type="ECO:0000256" key="4">
    <source>
        <dbReference type="ARBA" id="ARBA00023004"/>
    </source>
</evidence>
<keyword evidence="6" id="KW-1185">Reference proteome</keyword>
<evidence type="ECO:0000256" key="2">
    <source>
        <dbReference type="ARBA" id="ARBA00022617"/>
    </source>
</evidence>
<gene>
    <name evidence="5" type="ORF">ACFQSB_24850</name>
</gene>
<proteinExistence type="predicted"/>
<evidence type="ECO:0000256" key="3">
    <source>
        <dbReference type="ARBA" id="ARBA00022723"/>
    </source>
</evidence>
<dbReference type="Gene3D" id="1.10.490.10">
    <property type="entry name" value="Globins"/>
    <property type="match status" value="1"/>
</dbReference>
<organism evidence="5 6">
    <name type="scientific">Sphaerisporangium rhizosphaerae</name>
    <dbReference type="NCBI Taxonomy" id="2269375"/>
    <lineage>
        <taxon>Bacteria</taxon>
        <taxon>Bacillati</taxon>
        <taxon>Actinomycetota</taxon>
        <taxon>Actinomycetes</taxon>
        <taxon>Streptosporangiales</taxon>
        <taxon>Streptosporangiaceae</taxon>
        <taxon>Sphaerisporangium</taxon>
    </lineage>
</organism>